<gene>
    <name evidence="2" type="primary">orfd</name>
</gene>
<name>Q38006_BPCP1</name>
<keyword evidence="3" id="KW-1185">Reference proteome</keyword>
<dbReference type="EMBL" id="Z47794">
    <property type="protein sequence ID" value="CAA87741.1"/>
    <property type="molecule type" value="Genomic_DNA"/>
</dbReference>
<organism evidence="2 3">
    <name type="scientific">Streptococcus phage Cp-1</name>
    <name type="common">Bacteriophage Cp-1</name>
    <dbReference type="NCBI Taxonomy" id="10747"/>
    <lineage>
        <taxon>Viruses</taxon>
        <taxon>Duplodnaviria</taxon>
        <taxon>Heunggongvirae</taxon>
        <taxon>Uroviricota</taxon>
        <taxon>Caudoviricetes</taxon>
        <taxon>Madridviridae</taxon>
        <taxon>Cepunavirus</taxon>
        <taxon>Cepunavirus Cp1</taxon>
    </lineage>
</organism>
<evidence type="ECO:0000313" key="3">
    <source>
        <dbReference type="Proteomes" id="UP000009089"/>
    </source>
</evidence>
<dbReference type="Proteomes" id="UP000009089">
    <property type="component" value="Segment"/>
</dbReference>
<feature type="transmembrane region" description="Helical" evidence="1">
    <location>
        <begin position="46"/>
        <end position="64"/>
    </location>
</feature>
<keyword evidence="1" id="KW-0812">Transmembrane</keyword>
<proteinExistence type="predicted"/>
<reference evidence="2 3" key="1">
    <citation type="journal article" date="1984" name="Virology">
        <title>Nucleotide sequence at the termini of the DNA of Streptococcus pneumoniae phage Cp-1.</title>
        <authorList>
            <person name="Escarmis C."/>
            <person name="Gomez A."/>
            <person name="Garcia E."/>
            <person name="Ronda C."/>
            <person name="Lopez R."/>
            <person name="Salas M."/>
        </authorList>
    </citation>
    <scope>NUCLEOTIDE SEQUENCE [LARGE SCALE GENOMIC DNA]</scope>
</reference>
<keyword evidence="1" id="KW-0472">Membrane</keyword>
<sequence length="93" mass="10532">MFHLILMALDIAGFCVIQNSHAFPCHVIQTVFKMLWIVFRPVATFQAIQNILISIAYIVSVVILKKIDMNLIAIPKASAYNNFILVCFVYGSR</sequence>
<evidence type="ECO:0000313" key="2">
    <source>
        <dbReference type="EMBL" id="CAA87741.1"/>
    </source>
</evidence>
<organismHost>
    <name type="scientific">Streptococcus pneumoniae</name>
    <dbReference type="NCBI Taxonomy" id="1313"/>
</organismHost>
<keyword evidence="1" id="KW-1133">Transmembrane helix</keyword>
<reference evidence="3" key="2">
    <citation type="journal article" date="1995" name="Virology">
        <title>Nucleotide sequence and transcription of the left early region of Streptococcus pneumoniae bacteriophage Cp-1 coding for the terminal protein and the DNA polymerase.</title>
        <authorList>
            <person name="Martin A.C."/>
            <person name="Lopez R."/>
            <person name="Garcia P."/>
        </authorList>
    </citation>
    <scope>NUCLEOTIDE SEQUENCE [LARGE SCALE GENOMIC DNA]</scope>
</reference>
<protein>
    <submittedName>
        <fullName evidence="2">Orfd protein</fullName>
    </submittedName>
</protein>
<evidence type="ECO:0000256" key="1">
    <source>
        <dbReference type="SAM" id="Phobius"/>
    </source>
</evidence>
<accession>Q38006</accession>
<reference evidence="2 3" key="3">
    <citation type="journal article" date="1996" name="J. Virol.">
        <title>Analysis of the complete nucleotide sequence and functional organization of the genome of Streptococcus pneumoniae bacteriophage Cp-1.</title>
        <authorList>
            <person name="Martin A.C."/>
            <person name="Lopez R."/>
            <person name="Garcia P."/>
        </authorList>
    </citation>
    <scope>NUCLEOTIDE SEQUENCE</scope>
</reference>